<keyword evidence="12" id="KW-1185">Reference proteome</keyword>
<gene>
    <name evidence="9 11" type="primary">lspA</name>
    <name evidence="11" type="ORF">GSF08_07185</name>
</gene>
<evidence type="ECO:0000256" key="1">
    <source>
        <dbReference type="ARBA" id="ARBA00006139"/>
    </source>
</evidence>
<dbReference type="PANTHER" id="PTHR33695:SF1">
    <property type="entry name" value="LIPOPROTEIN SIGNAL PEPTIDASE"/>
    <property type="match status" value="1"/>
</dbReference>
<comment type="catalytic activity">
    <reaction evidence="9">
        <text>Release of signal peptides from bacterial membrane prolipoproteins. Hydrolyzes -Xaa-Yaa-Zaa-|-(S,diacylglyceryl)Cys-, in which Xaa is hydrophobic (preferably Leu), and Yaa (Ala or Ser) and Zaa (Gly or Ala) have small, neutral side chains.</text>
        <dbReference type="EC" id="3.4.23.36"/>
    </reaction>
</comment>
<evidence type="ECO:0000313" key="12">
    <source>
        <dbReference type="Proteomes" id="UP000434036"/>
    </source>
</evidence>
<feature type="transmembrane region" description="Helical" evidence="9">
    <location>
        <begin position="128"/>
        <end position="150"/>
    </location>
</feature>
<evidence type="ECO:0000256" key="5">
    <source>
        <dbReference type="ARBA" id="ARBA00022750"/>
    </source>
</evidence>
<comment type="function">
    <text evidence="9">This protein specifically catalyzes the removal of signal peptides from prolipoproteins.</text>
</comment>
<evidence type="ECO:0000256" key="10">
    <source>
        <dbReference type="RuleBase" id="RU004181"/>
    </source>
</evidence>
<dbReference type="GO" id="GO:0006508">
    <property type="term" value="P:proteolysis"/>
    <property type="evidence" value="ECO:0007669"/>
    <property type="project" value="UniProtKB-KW"/>
</dbReference>
<dbReference type="InterPro" id="IPR001872">
    <property type="entry name" value="Peptidase_A8"/>
</dbReference>
<reference evidence="11 12" key="2">
    <citation type="submission" date="2020-01" db="EMBL/GenBank/DDBJ databases">
        <title>Clostridiaceae sp. nov. isolated from the gut of human by culturomics.</title>
        <authorList>
            <person name="Chang Y."/>
        </authorList>
    </citation>
    <scope>NUCLEOTIDE SEQUENCE [LARGE SCALE GENOMIC DNA]</scope>
    <source>
        <strain evidence="11 12">DONG20-135</strain>
    </source>
</reference>
<evidence type="ECO:0000256" key="9">
    <source>
        <dbReference type="HAMAP-Rule" id="MF_00161"/>
    </source>
</evidence>
<comment type="caution">
    <text evidence="9">Lacks conserved residue(s) required for the propagation of feature annotation.</text>
</comment>
<dbReference type="NCBIfam" id="TIGR00077">
    <property type="entry name" value="lspA"/>
    <property type="match status" value="1"/>
</dbReference>
<dbReference type="GO" id="GO:0005886">
    <property type="term" value="C:plasma membrane"/>
    <property type="evidence" value="ECO:0007669"/>
    <property type="project" value="UniProtKB-SubCell"/>
</dbReference>
<sequence>MKKKHAAILVLLIVLDQLSKILVDSKLMLGQSITIIDDFFHITYAHNTGAAWSMFEGKTIFFCLIAIAALVVMFYFYRNMKPEEKLVRWGIILMMAGTAGNLIDRLVYQYVRDFLDFIIFGYDFPIFNLADMALCIGVGLIILDVALEYFESIGAMKHHE</sequence>
<keyword evidence="7 9" id="KW-1133">Transmembrane helix</keyword>
<dbReference type="Proteomes" id="UP000434036">
    <property type="component" value="Unassembled WGS sequence"/>
</dbReference>
<dbReference type="PRINTS" id="PR00781">
    <property type="entry name" value="LIPOSIGPTASE"/>
</dbReference>
<dbReference type="GO" id="GO:0004190">
    <property type="term" value="F:aspartic-type endopeptidase activity"/>
    <property type="evidence" value="ECO:0007669"/>
    <property type="project" value="UniProtKB-UniRule"/>
</dbReference>
<dbReference type="EC" id="3.4.23.36" evidence="9"/>
<organism evidence="11 12">
    <name type="scientific">Copranaerobaculum intestinale</name>
    <dbReference type="NCBI Taxonomy" id="2692629"/>
    <lineage>
        <taxon>Bacteria</taxon>
        <taxon>Bacillati</taxon>
        <taxon>Bacillota</taxon>
        <taxon>Erysipelotrichia</taxon>
        <taxon>Erysipelotrichales</taxon>
        <taxon>Erysipelotrichaceae</taxon>
        <taxon>Copranaerobaculum</taxon>
    </lineage>
</organism>
<keyword evidence="4 9" id="KW-0812">Transmembrane</keyword>
<comment type="pathway">
    <text evidence="9">Protein modification; lipoprotein biosynthesis (signal peptide cleavage).</text>
</comment>
<comment type="subcellular location">
    <subcellularLocation>
        <location evidence="9">Cell membrane</location>
        <topology evidence="9">Multi-pass membrane protein</topology>
    </subcellularLocation>
</comment>
<evidence type="ECO:0000256" key="4">
    <source>
        <dbReference type="ARBA" id="ARBA00022692"/>
    </source>
</evidence>
<evidence type="ECO:0000256" key="6">
    <source>
        <dbReference type="ARBA" id="ARBA00022801"/>
    </source>
</evidence>
<comment type="caution">
    <text evidence="11">The sequence shown here is derived from an EMBL/GenBank/DDBJ whole genome shotgun (WGS) entry which is preliminary data.</text>
</comment>
<evidence type="ECO:0000256" key="7">
    <source>
        <dbReference type="ARBA" id="ARBA00022989"/>
    </source>
</evidence>
<keyword evidence="8 9" id="KW-0472">Membrane</keyword>
<dbReference type="HAMAP" id="MF_00161">
    <property type="entry name" value="LspA"/>
    <property type="match status" value="1"/>
</dbReference>
<feature type="transmembrane region" description="Helical" evidence="9">
    <location>
        <begin position="89"/>
        <end position="108"/>
    </location>
</feature>
<keyword evidence="3 9" id="KW-0645">Protease</keyword>
<dbReference type="UniPathway" id="UPA00665"/>
<protein>
    <recommendedName>
        <fullName evidence="9">Lipoprotein signal peptidase</fullName>
        <ecNumber evidence="9">3.4.23.36</ecNumber>
    </recommendedName>
    <alternativeName>
        <fullName evidence="9">Prolipoprotein signal peptidase</fullName>
    </alternativeName>
    <alternativeName>
        <fullName evidence="9">Signal peptidase II</fullName>
        <shortName evidence="9">SPase II</shortName>
    </alternativeName>
</protein>
<dbReference type="AlphaFoldDB" id="A0A6N8UAX1"/>
<evidence type="ECO:0000313" key="11">
    <source>
        <dbReference type="EMBL" id="MXQ73719.1"/>
    </source>
</evidence>
<reference evidence="11 12" key="1">
    <citation type="submission" date="2019-12" db="EMBL/GenBank/DDBJ databases">
        <authorList>
            <person name="Yang R."/>
        </authorList>
    </citation>
    <scope>NUCLEOTIDE SEQUENCE [LARGE SCALE GENOMIC DNA]</scope>
    <source>
        <strain evidence="11 12">DONG20-135</strain>
    </source>
</reference>
<keyword evidence="5 9" id="KW-0064">Aspartyl protease</keyword>
<feature type="active site" evidence="9">
    <location>
        <position position="131"/>
    </location>
</feature>
<name>A0A6N8UAX1_9FIRM</name>
<feature type="active site" evidence="9">
    <location>
        <position position="113"/>
    </location>
</feature>
<evidence type="ECO:0000256" key="2">
    <source>
        <dbReference type="ARBA" id="ARBA00022475"/>
    </source>
</evidence>
<dbReference type="Pfam" id="PF01252">
    <property type="entry name" value="Peptidase_A8"/>
    <property type="match status" value="1"/>
</dbReference>
<dbReference type="PANTHER" id="PTHR33695">
    <property type="entry name" value="LIPOPROTEIN SIGNAL PEPTIDASE"/>
    <property type="match status" value="1"/>
</dbReference>
<dbReference type="EMBL" id="WUUQ01000002">
    <property type="protein sequence ID" value="MXQ73719.1"/>
    <property type="molecule type" value="Genomic_DNA"/>
</dbReference>
<keyword evidence="6 9" id="KW-0378">Hydrolase</keyword>
<feature type="transmembrane region" description="Helical" evidence="9">
    <location>
        <begin position="59"/>
        <end position="77"/>
    </location>
</feature>
<comment type="similarity">
    <text evidence="1 9 10">Belongs to the peptidase A8 family.</text>
</comment>
<evidence type="ECO:0000256" key="8">
    <source>
        <dbReference type="ARBA" id="ARBA00023136"/>
    </source>
</evidence>
<evidence type="ECO:0000256" key="3">
    <source>
        <dbReference type="ARBA" id="ARBA00022670"/>
    </source>
</evidence>
<proteinExistence type="inferred from homology"/>
<dbReference type="RefSeq" id="WP_160625130.1">
    <property type="nucleotide sequence ID" value="NZ_WUUQ01000002.1"/>
</dbReference>
<accession>A0A6N8UAX1</accession>
<keyword evidence="2 9" id="KW-1003">Cell membrane</keyword>